<feature type="compositionally biased region" description="Basic and acidic residues" evidence="1">
    <location>
        <begin position="171"/>
        <end position="192"/>
    </location>
</feature>
<proteinExistence type="predicted"/>
<reference evidence="2 3" key="1">
    <citation type="submission" date="2014-06" db="EMBL/GenBank/DDBJ databases">
        <authorList>
            <person name="Swart Estienne"/>
        </authorList>
    </citation>
    <scope>NUCLEOTIDE SEQUENCE [LARGE SCALE GENOMIC DNA]</scope>
    <source>
        <strain evidence="2 3">130c</strain>
    </source>
</reference>
<dbReference type="OrthoDB" id="313331at2759"/>
<name>A0A078A856_STYLE</name>
<evidence type="ECO:0000313" key="3">
    <source>
        <dbReference type="Proteomes" id="UP000039865"/>
    </source>
</evidence>
<feature type="compositionally biased region" description="Low complexity" evidence="1">
    <location>
        <begin position="193"/>
        <end position="211"/>
    </location>
</feature>
<dbReference type="InParanoid" id="A0A078A856"/>
<feature type="region of interest" description="Disordered" evidence="1">
    <location>
        <begin position="255"/>
        <end position="298"/>
    </location>
</feature>
<gene>
    <name evidence="2" type="primary">Contig11011.g11764</name>
    <name evidence="2" type="ORF">STYLEM_7021</name>
</gene>
<protein>
    <submittedName>
        <fullName evidence="2">Uncharacterized protein</fullName>
    </submittedName>
</protein>
<dbReference type="EMBL" id="CCKQ01006733">
    <property type="protein sequence ID" value="CDW78051.1"/>
    <property type="molecule type" value="Genomic_DNA"/>
</dbReference>
<sequence length="617" mass="70732">MSVITENQLKKSVSQAIKQVLVDSKYTDEPITFGQAVVTHHFLTQVQQQELKQQQIQQQHMINPYLPLHQQSSQQVQNHHNEPILQSQHINMLNQSISSHINDNKVHHSQVVQFDLLQQQQPEFKAHFGRKKIKFEEEAKNIKDVFQWDDGQTESFRKTKMQELQRSPSRWKTENRDTYRYFVDSPKKKDPNDNSNKVEGGRIAQQNQNQIGGTGGVHPNQQYNQSSQGRLADEYGHYNIEDDDNKNHTKSVRIVNQGDGENGDPNLSSKNDKNKKQKNPKRSASAQKSKQKNMDGRIANLNSTTRWLPDSAFTTYFGKPAFHLYGKGNTNPAVGGNVYGQYMLTHNVNPESGEHLPKYQQTYDTALNKGLSKNNGVRVPNLPRKVRDDIRLTPNQIEEQKHRNPIMPKDRGSKELQRAKSIKIAKPDLQKTKYFNSNHTTQENSMEQGIHQQQIQGKTINNQPKSILGQIKPQDQIQIDQIYDQDRFDGKQLLGLQEVSNQQRIDLQANNPDLMIQEGQDIGDADYQAQNANNNQLLIVQNQSQNSAIQGNQYIPMCIIPTNTAAQKNELNPRNYQQLPSCWTQRIRPAGKLTYKSESLYDVVVSKPFTNPHQDTI</sequence>
<dbReference type="Proteomes" id="UP000039865">
    <property type="component" value="Unassembled WGS sequence"/>
</dbReference>
<accession>A0A078A856</accession>
<evidence type="ECO:0000313" key="2">
    <source>
        <dbReference type="EMBL" id="CDW78051.1"/>
    </source>
</evidence>
<feature type="compositionally biased region" description="Polar residues" evidence="1">
    <location>
        <begin position="219"/>
        <end position="228"/>
    </location>
</feature>
<dbReference type="AlphaFoldDB" id="A0A078A856"/>
<keyword evidence="3" id="KW-1185">Reference proteome</keyword>
<feature type="region of interest" description="Disordered" evidence="1">
    <location>
        <begin position="159"/>
        <end position="228"/>
    </location>
</feature>
<evidence type="ECO:0000256" key="1">
    <source>
        <dbReference type="SAM" id="MobiDB-lite"/>
    </source>
</evidence>
<organism evidence="2 3">
    <name type="scientific">Stylonychia lemnae</name>
    <name type="common">Ciliate</name>
    <dbReference type="NCBI Taxonomy" id="5949"/>
    <lineage>
        <taxon>Eukaryota</taxon>
        <taxon>Sar</taxon>
        <taxon>Alveolata</taxon>
        <taxon>Ciliophora</taxon>
        <taxon>Intramacronucleata</taxon>
        <taxon>Spirotrichea</taxon>
        <taxon>Stichotrichia</taxon>
        <taxon>Sporadotrichida</taxon>
        <taxon>Oxytrichidae</taxon>
        <taxon>Stylonychinae</taxon>
        <taxon>Stylonychia</taxon>
    </lineage>
</organism>
<dbReference type="OMA" id="TPQPYQE"/>